<feature type="domain" description="C1q" evidence="5">
    <location>
        <begin position="94"/>
        <end position="241"/>
    </location>
</feature>
<dbReference type="SUPFAM" id="SSF49842">
    <property type="entry name" value="TNF-like"/>
    <property type="match status" value="1"/>
</dbReference>
<dbReference type="InterPro" id="IPR008983">
    <property type="entry name" value="Tumour_necrosis_fac-like_dom"/>
</dbReference>
<evidence type="ECO:0000313" key="6">
    <source>
        <dbReference type="Proteomes" id="UP000515152"/>
    </source>
</evidence>
<organism evidence="6 7">
    <name type="scientific">Clupea harengus</name>
    <name type="common">Atlantic herring</name>
    <dbReference type="NCBI Taxonomy" id="7950"/>
    <lineage>
        <taxon>Eukaryota</taxon>
        <taxon>Metazoa</taxon>
        <taxon>Chordata</taxon>
        <taxon>Craniata</taxon>
        <taxon>Vertebrata</taxon>
        <taxon>Euteleostomi</taxon>
        <taxon>Actinopterygii</taxon>
        <taxon>Neopterygii</taxon>
        <taxon>Teleostei</taxon>
        <taxon>Clupei</taxon>
        <taxon>Clupeiformes</taxon>
        <taxon>Clupeoidei</taxon>
        <taxon>Clupeidae</taxon>
        <taxon>Clupea</taxon>
    </lineage>
</organism>
<dbReference type="GO" id="GO:0045202">
    <property type="term" value="C:synapse"/>
    <property type="evidence" value="ECO:0007669"/>
    <property type="project" value="TreeGrafter"/>
</dbReference>
<feature type="chain" id="PRO_5027595764" evidence="4">
    <location>
        <begin position="23"/>
        <end position="241"/>
    </location>
</feature>
<dbReference type="SMART" id="SM00110">
    <property type="entry name" value="C1Q"/>
    <property type="match status" value="1"/>
</dbReference>
<dbReference type="GO" id="GO:0099558">
    <property type="term" value="P:maintenance of synapse structure"/>
    <property type="evidence" value="ECO:0007669"/>
    <property type="project" value="TreeGrafter"/>
</dbReference>
<dbReference type="KEGG" id="char:116221906"/>
<dbReference type="AlphaFoldDB" id="A0A6P8G2E6"/>
<dbReference type="Gene3D" id="2.60.120.40">
    <property type="match status" value="1"/>
</dbReference>
<dbReference type="Proteomes" id="UP000515152">
    <property type="component" value="Chromosome 9"/>
</dbReference>
<dbReference type="Pfam" id="PF00386">
    <property type="entry name" value="C1q"/>
    <property type="match status" value="1"/>
</dbReference>
<proteinExistence type="predicted"/>
<feature type="signal peptide" evidence="4">
    <location>
        <begin position="1"/>
        <end position="22"/>
    </location>
</feature>
<dbReference type="GO" id="GO:0005576">
    <property type="term" value="C:extracellular region"/>
    <property type="evidence" value="ECO:0007669"/>
    <property type="project" value="UniProtKB-SubCell"/>
</dbReference>
<reference evidence="7" key="1">
    <citation type="submission" date="2025-08" db="UniProtKB">
        <authorList>
            <consortium name="RefSeq"/>
        </authorList>
    </citation>
    <scope>IDENTIFICATION</scope>
</reference>
<dbReference type="InterPro" id="IPR001073">
    <property type="entry name" value="C1q_dom"/>
</dbReference>
<protein>
    <submittedName>
        <fullName evidence="7">Cerebellin 18</fullName>
    </submittedName>
</protein>
<dbReference type="OrthoDB" id="6154955at2759"/>
<evidence type="ECO:0000256" key="4">
    <source>
        <dbReference type="SAM" id="SignalP"/>
    </source>
</evidence>
<dbReference type="CTD" id="100002104"/>
<keyword evidence="2" id="KW-0964">Secreted</keyword>
<evidence type="ECO:0000259" key="5">
    <source>
        <dbReference type="PROSITE" id="PS50871"/>
    </source>
</evidence>
<sequence length="241" mass="26137">MRTAVAVLCLVGVLFVSQNAEAGTTFELMRQTAVTMTGELPCGGWDCDCAFKRQRGCCCVANDAFQLEESVFMRLVGLWQGVSALSSQIDELTGPSNQVAFTAGMSPMSTGSQCFGPFTSHVPISYTDVRLNQGFGYNPALGTFTAPRTGVYSFSYSVYSNVGSAGQRLYHMVQLMRDGVPLVSTWEDNREDSEDAGSQTVVLQLRRGSQVYVQLVFGRLLCGDTAGHNSFSGYLLYPLSD</sequence>
<dbReference type="PANTHER" id="PTHR22923">
    <property type="entry name" value="CEREBELLIN-RELATED"/>
    <property type="match status" value="1"/>
</dbReference>
<gene>
    <name evidence="7" type="primary">cbln18</name>
</gene>
<accession>A0A6P8G2E6</accession>
<keyword evidence="6" id="KW-1185">Reference proteome</keyword>
<dbReference type="PANTHER" id="PTHR22923:SF89">
    <property type="entry name" value="CEREBELLIN 18"/>
    <property type="match status" value="1"/>
</dbReference>
<dbReference type="InterPro" id="IPR050822">
    <property type="entry name" value="Cerebellin_Synaptic_Org"/>
</dbReference>
<dbReference type="PROSITE" id="PS50871">
    <property type="entry name" value="C1Q"/>
    <property type="match status" value="1"/>
</dbReference>
<evidence type="ECO:0000256" key="3">
    <source>
        <dbReference type="ARBA" id="ARBA00022729"/>
    </source>
</evidence>
<dbReference type="RefSeq" id="XP_031429951.1">
    <property type="nucleotide sequence ID" value="XM_031574091.1"/>
</dbReference>
<dbReference type="GeneID" id="116221906"/>
<evidence type="ECO:0000313" key="7">
    <source>
        <dbReference type="RefSeq" id="XP_031429951.1"/>
    </source>
</evidence>
<evidence type="ECO:0000256" key="2">
    <source>
        <dbReference type="ARBA" id="ARBA00022525"/>
    </source>
</evidence>
<evidence type="ECO:0000256" key="1">
    <source>
        <dbReference type="ARBA" id="ARBA00004613"/>
    </source>
</evidence>
<keyword evidence="3 4" id="KW-0732">Signal</keyword>
<dbReference type="PRINTS" id="PR00007">
    <property type="entry name" value="COMPLEMNTC1Q"/>
</dbReference>
<comment type="subcellular location">
    <subcellularLocation>
        <location evidence="1">Secreted</location>
    </subcellularLocation>
</comment>
<name>A0A6P8G2E6_CLUHA</name>